<keyword evidence="3" id="KW-1185">Reference proteome</keyword>
<dbReference type="Proteomes" id="UP001432000">
    <property type="component" value="Chromosome"/>
</dbReference>
<accession>A0ABZ2PNX8</accession>
<evidence type="ECO:0000256" key="1">
    <source>
        <dbReference type="SAM" id="MobiDB-lite"/>
    </source>
</evidence>
<protein>
    <submittedName>
        <fullName evidence="2">Uncharacterized protein</fullName>
    </submittedName>
</protein>
<dbReference type="RefSeq" id="WP_338892566.1">
    <property type="nucleotide sequence ID" value="NZ_CP147846.1"/>
</dbReference>
<gene>
    <name evidence="2" type="ORF">WDS16_10525</name>
</gene>
<sequence>MADDSHEGNATEVQVDDETRRKAEEQVAGIDKKYEPGARPTVTLPGTNGMVSGTAFADMVDENGEMKGDSSADA</sequence>
<reference evidence="2 3" key="1">
    <citation type="submission" date="2024-03" db="EMBL/GenBank/DDBJ databases">
        <title>Natural products discovery in diverse microorganisms through a two-stage MS feature dereplication strategy.</title>
        <authorList>
            <person name="Zhang R."/>
        </authorList>
    </citation>
    <scope>NUCLEOTIDE SEQUENCE [LARGE SCALE GENOMIC DNA]</scope>
    <source>
        <strain evidence="2 3">18930</strain>
    </source>
</reference>
<name>A0ABZ2PNX8_9NOCA</name>
<dbReference type="EMBL" id="CP147846">
    <property type="protein sequence ID" value="WXG70878.1"/>
    <property type="molecule type" value="Genomic_DNA"/>
</dbReference>
<proteinExistence type="predicted"/>
<organism evidence="2 3">
    <name type="scientific">Rhodococcus sovatensis</name>
    <dbReference type="NCBI Taxonomy" id="1805840"/>
    <lineage>
        <taxon>Bacteria</taxon>
        <taxon>Bacillati</taxon>
        <taxon>Actinomycetota</taxon>
        <taxon>Actinomycetes</taxon>
        <taxon>Mycobacteriales</taxon>
        <taxon>Nocardiaceae</taxon>
        <taxon>Rhodococcus</taxon>
    </lineage>
</organism>
<feature type="compositionally biased region" description="Basic and acidic residues" evidence="1">
    <location>
        <begin position="17"/>
        <end position="36"/>
    </location>
</feature>
<feature type="region of interest" description="Disordered" evidence="1">
    <location>
        <begin position="1"/>
        <end position="53"/>
    </location>
</feature>
<evidence type="ECO:0000313" key="2">
    <source>
        <dbReference type="EMBL" id="WXG70878.1"/>
    </source>
</evidence>
<evidence type="ECO:0000313" key="3">
    <source>
        <dbReference type="Proteomes" id="UP001432000"/>
    </source>
</evidence>